<dbReference type="Proteomes" id="UP001054945">
    <property type="component" value="Unassembled WGS sequence"/>
</dbReference>
<keyword evidence="2" id="KW-1185">Reference proteome</keyword>
<organism evidence="1 2">
    <name type="scientific">Caerostris extrusa</name>
    <name type="common">Bark spider</name>
    <name type="synonym">Caerostris bankana</name>
    <dbReference type="NCBI Taxonomy" id="172846"/>
    <lineage>
        <taxon>Eukaryota</taxon>
        <taxon>Metazoa</taxon>
        <taxon>Ecdysozoa</taxon>
        <taxon>Arthropoda</taxon>
        <taxon>Chelicerata</taxon>
        <taxon>Arachnida</taxon>
        <taxon>Araneae</taxon>
        <taxon>Araneomorphae</taxon>
        <taxon>Entelegynae</taxon>
        <taxon>Araneoidea</taxon>
        <taxon>Araneidae</taxon>
        <taxon>Caerostris</taxon>
    </lineage>
</organism>
<gene>
    <name evidence="1" type="primary">AVEN_23710_1</name>
    <name evidence="1" type="ORF">CEXT_638381</name>
</gene>
<evidence type="ECO:0000313" key="1">
    <source>
        <dbReference type="EMBL" id="GIY37994.1"/>
    </source>
</evidence>
<protein>
    <submittedName>
        <fullName evidence="1">Uncharacterized protein</fullName>
    </submittedName>
</protein>
<accession>A0AAV4SXF1</accession>
<name>A0AAV4SXF1_CAEEX</name>
<sequence length="222" mass="25079">MLTIPETPSNMKNAVTFHPQIRNSVIRSANPLLNLLQASEFMQSLLSKRSDQVSKRTFSRICTPQPVSFFQRAKMTGCASPEFLSKRTSNIITHAPLNTPLVLRNLANCDLSPVSKKLDFSDSHEESKLQIEDSKEDDVEDEILKGHKSEGEKENTQTLCQNILTQQKILDQIADQECSIFMYDAAFPAYCRSDLLNPIAETLNDGDEMHLFLLDSDKMLEL</sequence>
<reference evidence="1 2" key="1">
    <citation type="submission" date="2021-06" db="EMBL/GenBank/DDBJ databases">
        <title>Caerostris extrusa draft genome.</title>
        <authorList>
            <person name="Kono N."/>
            <person name="Arakawa K."/>
        </authorList>
    </citation>
    <scope>NUCLEOTIDE SEQUENCE [LARGE SCALE GENOMIC DNA]</scope>
</reference>
<dbReference type="AlphaFoldDB" id="A0AAV4SXF1"/>
<evidence type="ECO:0000313" key="2">
    <source>
        <dbReference type="Proteomes" id="UP001054945"/>
    </source>
</evidence>
<dbReference type="EMBL" id="BPLR01010248">
    <property type="protein sequence ID" value="GIY37994.1"/>
    <property type="molecule type" value="Genomic_DNA"/>
</dbReference>
<comment type="caution">
    <text evidence="1">The sequence shown here is derived from an EMBL/GenBank/DDBJ whole genome shotgun (WGS) entry which is preliminary data.</text>
</comment>
<proteinExistence type="predicted"/>